<dbReference type="Proteomes" id="UP000654913">
    <property type="component" value="Chromosome 1"/>
</dbReference>
<dbReference type="KEGG" id="apuu:APUU_12260A"/>
<evidence type="ECO:0000256" key="2">
    <source>
        <dbReference type="ARBA" id="ARBA00023125"/>
    </source>
</evidence>
<protein>
    <recommendedName>
        <fullName evidence="7">Zn(2)-C6 fungal-type domain-containing protein</fullName>
    </recommendedName>
</protein>
<keyword evidence="4" id="KW-0539">Nucleus</keyword>
<proteinExistence type="predicted"/>
<dbReference type="GO" id="GO:0003677">
    <property type="term" value="F:DNA binding"/>
    <property type="evidence" value="ECO:0007669"/>
    <property type="project" value="UniProtKB-KW"/>
</dbReference>
<dbReference type="GO" id="GO:0000981">
    <property type="term" value="F:DNA-binding transcription factor activity, RNA polymerase II-specific"/>
    <property type="evidence" value="ECO:0007669"/>
    <property type="project" value="InterPro"/>
</dbReference>
<evidence type="ECO:0008006" key="7">
    <source>
        <dbReference type="Google" id="ProtNLM"/>
    </source>
</evidence>
<dbReference type="CDD" id="cd00067">
    <property type="entry name" value="GAL4"/>
    <property type="match status" value="1"/>
</dbReference>
<evidence type="ECO:0000256" key="4">
    <source>
        <dbReference type="ARBA" id="ARBA00023242"/>
    </source>
</evidence>
<evidence type="ECO:0000256" key="3">
    <source>
        <dbReference type="ARBA" id="ARBA00023163"/>
    </source>
</evidence>
<dbReference type="SUPFAM" id="SSF57701">
    <property type="entry name" value="Zn2/Cys6 DNA-binding domain"/>
    <property type="match status" value="1"/>
</dbReference>
<dbReference type="InterPro" id="IPR001138">
    <property type="entry name" value="Zn2Cys6_DnaBD"/>
</dbReference>
<organism evidence="5 6">
    <name type="scientific">Aspergillus puulaauensis</name>
    <dbReference type="NCBI Taxonomy" id="1220207"/>
    <lineage>
        <taxon>Eukaryota</taxon>
        <taxon>Fungi</taxon>
        <taxon>Dikarya</taxon>
        <taxon>Ascomycota</taxon>
        <taxon>Pezizomycotina</taxon>
        <taxon>Eurotiomycetes</taxon>
        <taxon>Eurotiomycetidae</taxon>
        <taxon>Eurotiales</taxon>
        <taxon>Aspergillaceae</taxon>
        <taxon>Aspergillus</taxon>
    </lineage>
</organism>
<dbReference type="OrthoDB" id="4216928at2759"/>
<dbReference type="GeneID" id="64969437"/>
<dbReference type="InterPro" id="IPR036864">
    <property type="entry name" value="Zn2-C6_fun-type_DNA-bd_sf"/>
</dbReference>
<keyword evidence="2" id="KW-0238">DNA-binding</keyword>
<evidence type="ECO:0000313" key="5">
    <source>
        <dbReference type="EMBL" id="BCS19432.1"/>
    </source>
</evidence>
<evidence type="ECO:0000313" key="6">
    <source>
        <dbReference type="Proteomes" id="UP000654913"/>
    </source>
</evidence>
<keyword evidence="1" id="KW-0805">Transcription regulation</keyword>
<dbReference type="AlphaFoldDB" id="A0A7R7XDI9"/>
<dbReference type="EMBL" id="AP024443">
    <property type="protein sequence ID" value="BCS19432.1"/>
    <property type="molecule type" value="Genomic_DNA"/>
</dbReference>
<accession>A0A7R7XDI9</accession>
<keyword evidence="3" id="KW-0804">Transcription</keyword>
<keyword evidence="6" id="KW-1185">Reference proteome</keyword>
<dbReference type="Gene3D" id="4.10.240.10">
    <property type="entry name" value="Zn(2)-C6 fungal-type DNA-binding domain"/>
    <property type="match status" value="1"/>
</dbReference>
<gene>
    <name evidence="5" type="ORF">APUU_12260A</name>
</gene>
<name>A0A7R7XDI9_9EURO</name>
<reference evidence="5" key="2">
    <citation type="submission" date="2021-02" db="EMBL/GenBank/DDBJ databases">
        <title>Aspergillus puulaauensis MK2 genome sequence.</title>
        <authorList>
            <person name="Futagami T."/>
            <person name="Mori K."/>
            <person name="Kadooka C."/>
            <person name="Tanaka T."/>
        </authorList>
    </citation>
    <scope>NUCLEOTIDE SEQUENCE</scope>
    <source>
        <strain evidence="5">MK2</strain>
    </source>
</reference>
<evidence type="ECO:0000256" key="1">
    <source>
        <dbReference type="ARBA" id="ARBA00023015"/>
    </source>
</evidence>
<dbReference type="GO" id="GO:0008270">
    <property type="term" value="F:zinc ion binding"/>
    <property type="evidence" value="ECO:0007669"/>
    <property type="project" value="InterPro"/>
</dbReference>
<dbReference type="RefSeq" id="XP_041551626.1">
    <property type="nucleotide sequence ID" value="XM_041698442.1"/>
</dbReference>
<reference evidence="5" key="1">
    <citation type="submission" date="2021-01" db="EMBL/GenBank/DDBJ databases">
        <authorList>
            <consortium name="Aspergillus puulaauensis MK2 genome sequencing consortium"/>
            <person name="Kazuki M."/>
            <person name="Futagami T."/>
        </authorList>
    </citation>
    <scope>NUCLEOTIDE SEQUENCE</scope>
    <source>
        <strain evidence="5">MK2</strain>
    </source>
</reference>
<sequence>MSLRRKSCNACFKGRRKCNLAYPICDICRKTKKVCQYAYPPITEPSDDHSTASDSSIAQLAMPDDTLEALMGAVDTSLGYLESGDIAGLFELSPQFPQPGSASGLMMPESPPSLLGGIGRFLGSLGEVQPIQGSTQSWQWMIDELKHFPPEFAQRAETIFIHRDLYRDAMPQPIRTALGVSSMSRMLSDANRDVFFRIIDAEFLELLQPTNPAPLLDELARLQALVIHQTLRLFHGDIAQRIVAEQQQGILLASALKLLGRSQPEPSETSRDSWILAECIRRTAIIVYMLYGVNSIFRDGVCVGLHTLVKLPISTTLTRWDSEGDQDPGSGSAIAYEDFFARWLVSTPRHLDRFEKLLLVPCQGLDSVNAYTGAV</sequence>